<gene>
    <name evidence="1" type="ORF">MSG28_013550</name>
</gene>
<sequence length="127" mass="14134">MADPCPPRIPCPPMPPSPCPQICPPPPPAPPCRVKPVMRGLHWAQTERHIFKAFALAALGGIAFAYLLIDHFREGPFPKTTNSQVAHFPIDHIPITTVSQNGYFSKRPDGWKTTSHNDHSYKARFSN</sequence>
<accession>A0ACC0K829</accession>
<keyword evidence="2" id="KW-1185">Reference proteome</keyword>
<proteinExistence type="predicted"/>
<organism evidence="1 2">
    <name type="scientific">Choristoneura fumiferana</name>
    <name type="common">Spruce budworm moth</name>
    <name type="synonym">Archips fumiferana</name>
    <dbReference type="NCBI Taxonomy" id="7141"/>
    <lineage>
        <taxon>Eukaryota</taxon>
        <taxon>Metazoa</taxon>
        <taxon>Ecdysozoa</taxon>
        <taxon>Arthropoda</taxon>
        <taxon>Hexapoda</taxon>
        <taxon>Insecta</taxon>
        <taxon>Pterygota</taxon>
        <taxon>Neoptera</taxon>
        <taxon>Endopterygota</taxon>
        <taxon>Lepidoptera</taxon>
        <taxon>Glossata</taxon>
        <taxon>Ditrysia</taxon>
        <taxon>Tortricoidea</taxon>
        <taxon>Tortricidae</taxon>
        <taxon>Tortricinae</taxon>
        <taxon>Choristoneura</taxon>
    </lineage>
</organism>
<protein>
    <submittedName>
        <fullName evidence="1">Uncharacterized protein</fullName>
    </submittedName>
</protein>
<comment type="caution">
    <text evidence="1">The sequence shown here is derived from an EMBL/GenBank/DDBJ whole genome shotgun (WGS) entry which is preliminary data.</text>
</comment>
<evidence type="ECO:0000313" key="1">
    <source>
        <dbReference type="EMBL" id="KAI8432555.1"/>
    </source>
</evidence>
<dbReference type="EMBL" id="CM046124">
    <property type="protein sequence ID" value="KAI8432555.1"/>
    <property type="molecule type" value="Genomic_DNA"/>
</dbReference>
<dbReference type="Proteomes" id="UP001064048">
    <property type="component" value="Chromosome 24"/>
</dbReference>
<reference evidence="1 2" key="1">
    <citation type="journal article" date="2022" name="Genome Biol. Evol.">
        <title>The Spruce Budworm Genome: Reconstructing the Evolutionary History of Antifreeze Proteins.</title>
        <authorList>
            <person name="Beliveau C."/>
            <person name="Gagne P."/>
            <person name="Picq S."/>
            <person name="Vernygora O."/>
            <person name="Keeling C.I."/>
            <person name="Pinkney K."/>
            <person name="Doucet D."/>
            <person name="Wen F."/>
            <person name="Johnston J.S."/>
            <person name="Maaroufi H."/>
            <person name="Boyle B."/>
            <person name="Laroche J."/>
            <person name="Dewar K."/>
            <person name="Juretic N."/>
            <person name="Blackburn G."/>
            <person name="Nisole A."/>
            <person name="Brunet B."/>
            <person name="Brandao M."/>
            <person name="Lumley L."/>
            <person name="Duan J."/>
            <person name="Quan G."/>
            <person name="Lucarotti C.J."/>
            <person name="Roe A.D."/>
            <person name="Sperling F.A.H."/>
            <person name="Levesque R.C."/>
            <person name="Cusson M."/>
        </authorList>
    </citation>
    <scope>NUCLEOTIDE SEQUENCE [LARGE SCALE GENOMIC DNA]</scope>
    <source>
        <strain evidence="1">Glfc:IPQL:Cfum</strain>
    </source>
</reference>
<name>A0ACC0K829_CHOFU</name>
<evidence type="ECO:0000313" key="2">
    <source>
        <dbReference type="Proteomes" id="UP001064048"/>
    </source>
</evidence>